<keyword evidence="2" id="KW-0732">Signal</keyword>
<dbReference type="Pfam" id="PF16068">
    <property type="entry name" value="DUF4810"/>
    <property type="match status" value="1"/>
</dbReference>
<dbReference type="OrthoDB" id="9800218at2"/>
<keyword evidence="1" id="KW-0802">TPR repeat</keyword>
<dbReference type="Gene3D" id="1.25.40.10">
    <property type="entry name" value="Tetratricopeptide repeat domain"/>
    <property type="match status" value="1"/>
</dbReference>
<proteinExistence type="predicted"/>
<keyword evidence="4" id="KW-1185">Reference proteome</keyword>
<gene>
    <name evidence="3" type="ORF">NCTC13335_01159</name>
</gene>
<evidence type="ECO:0000313" key="3">
    <source>
        <dbReference type="EMBL" id="STO93291.1"/>
    </source>
</evidence>
<protein>
    <submittedName>
        <fullName evidence="3">Putative lipoprotein, periplasmic protein</fullName>
    </submittedName>
</protein>
<feature type="repeat" description="TPR" evidence="1">
    <location>
        <begin position="70"/>
        <end position="103"/>
    </location>
</feature>
<evidence type="ECO:0000256" key="1">
    <source>
        <dbReference type="PROSITE-ProRule" id="PRU00339"/>
    </source>
</evidence>
<dbReference type="EMBL" id="UGHS01000004">
    <property type="protein sequence ID" value="STO93291.1"/>
    <property type="molecule type" value="Genomic_DNA"/>
</dbReference>
<dbReference type="InterPro" id="IPR019734">
    <property type="entry name" value="TPR_rpt"/>
</dbReference>
<accession>A0A377IYG7</accession>
<dbReference type="PIRSF" id="PIRSF020555">
    <property type="entry name" value="UCP020555"/>
    <property type="match status" value="1"/>
</dbReference>
<organism evidence="3 4">
    <name type="scientific">Haemophilus pittmaniae</name>
    <dbReference type="NCBI Taxonomy" id="249188"/>
    <lineage>
        <taxon>Bacteria</taxon>
        <taxon>Pseudomonadati</taxon>
        <taxon>Pseudomonadota</taxon>
        <taxon>Gammaproteobacteria</taxon>
        <taxon>Pasteurellales</taxon>
        <taxon>Pasteurellaceae</taxon>
        <taxon>Haemophilus</taxon>
    </lineage>
</organism>
<dbReference type="PROSITE" id="PS50005">
    <property type="entry name" value="TPR"/>
    <property type="match status" value="1"/>
</dbReference>
<name>A0A377IYG7_9PAST</name>
<dbReference type="InterPro" id="IPR011990">
    <property type="entry name" value="TPR-like_helical_dom_sf"/>
</dbReference>
<keyword evidence="3" id="KW-0449">Lipoprotein</keyword>
<sequence length="133" mass="14558">MKKLQLFAITATALILCACSSPRQNIYAWGTEGAYTESVYQSINQEGDPQEQIQQLQKIIQTAGNSKVPPGLYAQLGLLYGQTGDLGKMHEAYQKESQLYPESAQFINFLLNKGTKNAPVQSTKTNNAKGASK</sequence>
<feature type="signal peptide" evidence="2">
    <location>
        <begin position="1"/>
        <end position="18"/>
    </location>
</feature>
<dbReference type="RefSeq" id="WP_007243006.1">
    <property type="nucleotide sequence ID" value="NZ_JAHAHE010000007.1"/>
</dbReference>
<dbReference type="PROSITE" id="PS51257">
    <property type="entry name" value="PROKAR_LIPOPROTEIN"/>
    <property type="match status" value="1"/>
</dbReference>
<feature type="chain" id="PRO_5016870213" evidence="2">
    <location>
        <begin position="19"/>
        <end position="133"/>
    </location>
</feature>
<reference evidence="3 4" key="1">
    <citation type="submission" date="2018-06" db="EMBL/GenBank/DDBJ databases">
        <authorList>
            <consortium name="Pathogen Informatics"/>
            <person name="Doyle S."/>
        </authorList>
    </citation>
    <scope>NUCLEOTIDE SEQUENCE [LARGE SCALE GENOMIC DNA]</scope>
    <source>
        <strain evidence="3 4">NCTC13335</strain>
    </source>
</reference>
<evidence type="ECO:0000313" key="4">
    <source>
        <dbReference type="Proteomes" id="UP000255264"/>
    </source>
</evidence>
<dbReference type="AlphaFoldDB" id="A0A377IYG7"/>
<dbReference type="InterPro" id="IPR014508">
    <property type="entry name" value="UCP020555_TPR-like"/>
</dbReference>
<evidence type="ECO:0000256" key="2">
    <source>
        <dbReference type="SAM" id="SignalP"/>
    </source>
</evidence>
<dbReference type="Proteomes" id="UP000255264">
    <property type="component" value="Unassembled WGS sequence"/>
</dbReference>